<evidence type="ECO:0000256" key="5">
    <source>
        <dbReference type="PROSITE-ProRule" id="PRU10010"/>
    </source>
</evidence>
<protein>
    <submittedName>
        <fullName evidence="7">N-acetyl-gamma-glutamyl-phosphate reductase, active site-containing protein</fullName>
    </submittedName>
</protein>
<dbReference type="SUPFAM" id="SSF55347">
    <property type="entry name" value="Glyceraldehyde-3-phosphate dehydrogenase-like, C-terminal domain"/>
    <property type="match status" value="1"/>
</dbReference>
<keyword evidence="4" id="KW-0560">Oxidoreductase</keyword>
<dbReference type="InterPro" id="IPR000534">
    <property type="entry name" value="Semialdehyde_DH_NAD-bd"/>
</dbReference>
<dbReference type="OMA" id="GIHRYPD"/>
<dbReference type="EMBL" id="LEKV01002669">
    <property type="protein sequence ID" value="KVI01968.1"/>
    <property type="molecule type" value="Genomic_DNA"/>
</dbReference>
<evidence type="ECO:0000313" key="7">
    <source>
        <dbReference type="EMBL" id="KVI01968.1"/>
    </source>
</evidence>
<evidence type="ECO:0000259" key="6">
    <source>
        <dbReference type="SMART" id="SM00859"/>
    </source>
</evidence>
<dbReference type="PANTHER" id="PTHR32338:SF10">
    <property type="entry name" value="N-ACETYL-GAMMA-GLUTAMYL-PHOSPHATE REDUCTASE, CHLOROPLASTIC-RELATED"/>
    <property type="match status" value="1"/>
</dbReference>
<organism evidence="7 8">
    <name type="scientific">Cynara cardunculus var. scolymus</name>
    <name type="common">Globe artichoke</name>
    <name type="synonym">Cynara scolymus</name>
    <dbReference type="NCBI Taxonomy" id="59895"/>
    <lineage>
        <taxon>Eukaryota</taxon>
        <taxon>Viridiplantae</taxon>
        <taxon>Streptophyta</taxon>
        <taxon>Embryophyta</taxon>
        <taxon>Tracheophyta</taxon>
        <taxon>Spermatophyta</taxon>
        <taxon>Magnoliopsida</taxon>
        <taxon>eudicotyledons</taxon>
        <taxon>Gunneridae</taxon>
        <taxon>Pentapetalae</taxon>
        <taxon>asterids</taxon>
        <taxon>campanulids</taxon>
        <taxon>Asterales</taxon>
        <taxon>Asteraceae</taxon>
        <taxon>Carduoideae</taxon>
        <taxon>Cardueae</taxon>
        <taxon>Carduinae</taxon>
        <taxon>Cynara</taxon>
    </lineage>
</organism>
<dbReference type="Gene3D" id="3.30.360.10">
    <property type="entry name" value="Dihydrodipicolinate Reductase, domain 2"/>
    <property type="match status" value="2"/>
</dbReference>
<dbReference type="PROSITE" id="PS01224">
    <property type="entry name" value="ARGC"/>
    <property type="match status" value="1"/>
</dbReference>
<dbReference type="InterPro" id="IPR036291">
    <property type="entry name" value="NAD(P)-bd_dom_sf"/>
</dbReference>
<dbReference type="CDD" id="cd17895">
    <property type="entry name" value="AGPR_1_N"/>
    <property type="match status" value="1"/>
</dbReference>
<proteinExistence type="predicted"/>
<feature type="active site" evidence="5">
    <location>
        <position position="268"/>
    </location>
</feature>
<feature type="domain" description="Semialdehyde dehydrogenase NAD-binding" evidence="6">
    <location>
        <begin position="149"/>
        <end position="260"/>
    </location>
</feature>
<dbReference type="InterPro" id="IPR058924">
    <property type="entry name" value="AGPR_dimerisation_dom"/>
</dbReference>
<gene>
    <name evidence="7" type="ORF">Ccrd_019758</name>
</gene>
<evidence type="ECO:0000256" key="3">
    <source>
        <dbReference type="ARBA" id="ARBA00022857"/>
    </source>
</evidence>
<keyword evidence="2" id="KW-0028">Amino-acid biosynthesis</keyword>
<dbReference type="Pfam" id="PF01118">
    <property type="entry name" value="Semialdhyde_dh"/>
    <property type="match status" value="1"/>
</dbReference>
<dbReference type="Gene3D" id="3.40.50.720">
    <property type="entry name" value="NAD(P)-binding Rossmann-like Domain"/>
    <property type="match status" value="2"/>
</dbReference>
<dbReference type="SMART" id="SM00859">
    <property type="entry name" value="Semialdhyde_dh"/>
    <property type="match status" value="1"/>
</dbReference>
<dbReference type="GO" id="GO:0051287">
    <property type="term" value="F:NAD binding"/>
    <property type="evidence" value="ECO:0007669"/>
    <property type="project" value="InterPro"/>
</dbReference>
<evidence type="ECO:0000256" key="1">
    <source>
        <dbReference type="ARBA" id="ARBA00022571"/>
    </source>
</evidence>
<reference evidence="7 8" key="1">
    <citation type="journal article" date="2016" name="Sci. Rep.">
        <title>The genome sequence of the outbreeding globe artichoke constructed de novo incorporating a phase-aware low-pass sequencing strategy of F1 progeny.</title>
        <authorList>
            <person name="Scaglione D."/>
            <person name="Reyes-Chin-Wo S."/>
            <person name="Acquadro A."/>
            <person name="Froenicke L."/>
            <person name="Portis E."/>
            <person name="Beitel C."/>
            <person name="Tirone M."/>
            <person name="Mauro R."/>
            <person name="Lo Monaco A."/>
            <person name="Mauromicale G."/>
            <person name="Faccioli P."/>
            <person name="Cattivelli L."/>
            <person name="Rieseberg L."/>
            <person name="Michelmore R."/>
            <person name="Lanteri S."/>
        </authorList>
    </citation>
    <scope>NUCLEOTIDE SEQUENCE [LARGE SCALE GENOMIC DNA]</scope>
    <source>
        <strain evidence="7">2C</strain>
    </source>
</reference>
<dbReference type="AlphaFoldDB" id="A0A118K0W2"/>
<evidence type="ECO:0000313" key="8">
    <source>
        <dbReference type="Proteomes" id="UP000243975"/>
    </source>
</evidence>
<dbReference type="STRING" id="59895.A0A118K0W2"/>
<dbReference type="InterPro" id="IPR023013">
    <property type="entry name" value="AGPR_AS"/>
</dbReference>
<dbReference type="PANTHER" id="PTHR32338">
    <property type="entry name" value="N-ACETYL-GAMMA-GLUTAMYL-PHOSPHATE REDUCTASE, CHLOROPLASTIC-RELATED-RELATED"/>
    <property type="match status" value="1"/>
</dbReference>
<dbReference type="SUPFAM" id="SSF51735">
    <property type="entry name" value="NAD(P)-binding Rossmann-fold domains"/>
    <property type="match status" value="1"/>
</dbReference>
<accession>A0A118K0W2</accession>
<keyword evidence="8" id="KW-1185">Reference proteome</keyword>
<dbReference type="GO" id="GO:0006526">
    <property type="term" value="P:L-arginine biosynthetic process"/>
    <property type="evidence" value="ECO:0007669"/>
    <property type="project" value="UniProtKB-KW"/>
</dbReference>
<dbReference type="Proteomes" id="UP000243975">
    <property type="component" value="Unassembled WGS sequence"/>
</dbReference>
<dbReference type="GO" id="GO:0003942">
    <property type="term" value="F:N-acetyl-gamma-glutamyl-phosphate reductase activity"/>
    <property type="evidence" value="ECO:0007669"/>
    <property type="project" value="InterPro"/>
</dbReference>
<name>A0A118K0W2_CYNCS</name>
<dbReference type="Gramene" id="KVI01968">
    <property type="protein sequence ID" value="KVI01968"/>
    <property type="gene ID" value="Ccrd_019758"/>
</dbReference>
<comment type="caution">
    <text evidence="7">The sequence shown here is derived from an EMBL/GenBank/DDBJ whole genome shotgun (WGS) entry which is preliminary data.</text>
</comment>
<sequence length="418" mass="45722">CAALRESISAIQETIDLCCPLNSRFGFWEQSKQATLSFVHLEIDGNEPFSGAISVFLSSGFFLFCCSDFSNVFWGCVGFFASAQARCLGSLCEFAPLPSKMSSTVALRSIFMDGGCFSRFQDEAKLLKARKMPVRCSVISAQKLDKSIRVGILGASGYTGAENNAWLLLCLQDLPDLVAVKDADFSSVEAVFCCLPHGTTQEIIKGLPTNLKIVDLSADFRLRDINDYGEWYGQPHRASELQKEAVYGLTEIYRNKIQSARLVANPGCYPTTILLPLIPLLKVLPEIEQELSDAANSRVTVSFTPTLMPMSRGMQSTINVQMAPGVSVEDLKQQLTGFYEKEEFVVVLPNDAAPHTKYVQGSNGCHINVFPDRIPGRAIIISVIDNLVKGASGQALQNLNLMMGIPENTGLSCMPLFP</sequence>
<evidence type="ECO:0000256" key="4">
    <source>
        <dbReference type="ARBA" id="ARBA00023002"/>
    </source>
</evidence>
<evidence type="ECO:0000256" key="2">
    <source>
        <dbReference type="ARBA" id="ARBA00022605"/>
    </source>
</evidence>
<keyword evidence="3" id="KW-0521">NADP</keyword>
<dbReference type="InterPro" id="IPR050085">
    <property type="entry name" value="AGPR"/>
</dbReference>
<dbReference type="Pfam" id="PF22698">
    <property type="entry name" value="Semialdhyde_dhC_1"/>
    <property type="match status" value="1"/>
</dbReference>
<keyword evidence="1" id="KW-0055">Arginine biosynthesis</keyword>
<feature type="non-terminal residue" evidence="7">
    <location>
        <position position="1"/>
    </location>
</feature>